<keyword evidence="3" id="KW-1185">Reference proteome</keyword>
<feature type="compositionally biased region" description="Basic and acidic residues" evidence="1">
    <location>
        <begin position="26"/>
        <end position="37"/>
    </location>
</feature>
<evidence type="ECO:0000313" key="2">
    <source>
        <dbReference type="EMBL" id="RKP26229.1"/>
    </source>
</evidence>
<feature type="compositionally biased region" description="Gly residues" evidence="1">
    <location>
        <begin position="142"/>
        <end position="158"/>
    </location>
</feature>
<evidence type="ECO:0000256" key="1">
    <source>
        <dbReference type="SAM" id="MobiDB-lite"/>
    </source>
</evidence>
<sequence>MPPQHTSMDLDPTRLEAARALLALHEHRPFDDGHDRAMPASVVAHTSPSSSRPRPDPLKKTWLPSEMSATVTTATSSSASSPSSSRNDRRHRRAAAAALSSYPRRSRSSLVPIAPAPMHPIVAARRLCATTMRRMDDDKTGMAGGGGGGGGGSDAGGAGCRPSVHGTMAHILPYDPLAVRARHNLLAASPLQQRREQERMARQAAGIERLRQLLLAERSAVAR</sequence>
<dbReference type="AlphaFoldDB" id="A0A4V1J1U0"/>
<dbReference type="EMBL" id="KZ989478">
    <property type="protein sequence ID" value="RKP26229.1"/>
    <property type="molecule type" value="Genomic_DNA"/>
</dbReference>
<gene>
    <name evidence="2" type="ORF">SYNPS1DRAFT_28066</name>
</gene>
<feature type="region of interest" description="Disordered" evidence="1">
    <location>
        <begin position="26"/>
        <end position="111"/>
    </location>
</feature>
<proteinExistence type="predicted"/>
<name>A0A4V1J1U0_9FUNG</name>
<protein>
    <submittedName>
        <fullName evidence="2">Uncharacterized protein</fullName>
    </submittedName>
</protein>
<organism evidence="2 3">
    <name type="scientific">Syncephalis pseudoplumigaleata</name>
    <dbReference type="NCBI Taxonomy" id="1712513"/>
    <lineage>
        <taxon>Eukaryota</taxon>
        <taxon>Fungi</taxon>
        <taxon>Fungi incertae sedis</taxon>
        <taxon>Zoopagomycota</taxon>
        <taxon>Zoopagomycotina</taxon>
        <taxon>Zoopagomycetes</taxon>
        <taxon>Zoopagales</taxon>
        <taxon>Piptocephalidaceae</taxon>
        <taxon>Syncephalis</taxon>
    </lineage>
</organism>
<feature type="region of interest" description="Disordered" evidence="1">
    <location>
        <begin position="139"/>
        <end position="158"/>
    </location>
</feature>
<feature type="compositionally biased region" description="Low complexity" evidence="1">
    <location>
        <begin position="65"/>
        <end position="85"/>
    </location>
</feature>
<accession>A0A4V1J1U0</accession>
<evidence type="ECO:0000313" key="3">
    <source>
        <dbReference type="Proteomes" id="UP000278143"/>
    </source>
</evidence>
<reference evidence="3" key="1">
    <citation type="journal article" date="2018" name="Nat. Microbiol.">
        <title>Leveraging single-cell genomics to expand the fungal tree of life.</title>
        <authorList>
            <person name="Ahrendt S.R."/>
            <person name="Quandt C.A."/>
            <person name="Ciobanu D."/>
            <person name="Clum A."/>
            <person name="Salamov A."/>
            <person name="Andreopoulos B."/>
            <person name="Cheng J.F."/>
            <person name="Woyke T."/>
            <person name="Pelin A."/>
            <person name="Henrissat B."/>
            <person name="Reynolds N.K."/>
            <person name="Benny G.L."/>
            <person name="Smith M.E."/>
            <person name="James T.Y."/>
            <person name="Grigoriev I.V."/>
        </authorList>
    </citation>
    <scope>NUCLEOTIDE SEQUENCE [LARGE SCALE GENOMIC DNA]</scope>
    <source>
        <strain evidence="3">Benny S71-1</strain>
    </source>
</reference>
<dbReference type="Proteomes" id="UP000278143">
    <property type="component" value="Unassembled WGS sequence"/>
</dbReference>